<dbReference type="GO" id="GO:0003700">
    <property type="term" value="F:DNA-binding transcription factor activity"/>
    <property type="evidence" value="ECO:0007669"/>
    <property type="project" value="InterPro"/>
</dbReference>
<dbReference type="OrthoDB" id="4116913at2759"/>
<dbReference type="EMBL" id="JAIWOZ010000006">
    <property type="protein sequence ID" value="KAH6604241.1"/>
    <property type="molecule type" value="Genomic_DNA"/>
</dbReference>
<dbReference type="Proteomes" id="UP000827724">
    <property type="component" value="Unassembled WGS sequence"/>
</dbReference>
<protein>
    <submittedName>
        <fullName evidence="6">Uncharacterized protein</fullName>
    </submittedName>
</protein>
<evidence type="ECO:0000313" key="7">
    <source>
        <dbReference type="Proteomes" id="UP000827724"/>
    </source>
</evidence>
<evidence type="ECO:0000256" key="5">
    <source>
        <dbReference type="ARBA" id="ARBA00023242"/>
    </source>
</evidence>
<keyword evidence="2" id="KW-0805">Transcription regulation</keyword>
<sequence>MSRLTSTSTTTSTGTKQQLVSIAALKLCIRQPAEWFVSSMATCIARHSVAACYISDKDLSLLSGLPPMLANEYCDMGAPEECPSHDAFLQADDIGEIARDRIIPFLPGDPHLGVLKEKIFRQLYSPSALRIIDSELLNRIRRLDDELESWRLSITPALRPKLSISPGNGLPPARTFPSYLRSVQLQLEYHYLLTVVHTPVRRFGAAQDAYSSPPEELHSVMHSSIDLSLEASRSTLHLLNKPIAALEQETFWQILIYPLVAAMSLFVNILIHPVGPQAAADVESLSLTSKVVNEMRPRATLNHETGHNEQAGEFLRELSKLANGAVFKANSTMALDESLTG</sequence>
<evidence type="ECO:0000256" key="3">
    <source>
        <dbReference type="ARBA" id="ARBA00023125"/>
    </source>
</evidence>
<proteinExistence type="predicted"/>
<name>A0A9P8QEL2_9HYPO</name>
<dbReference type="PANTHER" id="PTHR46910">
    <property type="entry name" value="TRANSCRIPTION FACTOR PDR1"/>
    <property type="match status" value="1"/>
</dbReference>
<accession>A0A9P8QEL2</accession>
<evidence type="ECO:0000256" key="1">
    <source>
        <dbReference type="ARBA" id="ARBA00004123"/>
    </source>
</evidence>
<evidence type="ECO:0000313" key="6">
    <source>
        <dbReference type="EMBL" id="KAH6604241.1"/>
    </source>
</evidence>
<dbReference type="InterPro" id="IPR050987">
    <property type="entry name" value="AtrR-like"/>
</dbReference>
<comment type="subcellular location">
    <subcellularLocation>
        <location evidence="1">Nucleus</location>
    </subcellularLocation>
</comment>
<keyword evidence="7" id="KW-1185">Reference proteome</keyword>
<keyword evidence="4" id="KW-0804">Transcription</keyword>
<keyword evidence="3" id="KW-0238">DNA-binding</keyword>
<dbReference type="PANTHER" id="PTHR46910:SF37">
    <property type="entry name" value="ZN(II)2CYS6 TRANSCRIPTION FACTOR (EUROFUNG)"/>
    <property type="match status" value="1"/>
</dbReference>
<comment type="caution">
    <text evidence="6">The sequence shown here is derived from an EMBL/GenBank/DDBJ whole genome shotgun (WGS) entry which is preliminary data.</text>
</comment>
<evidence type="ECO:0000256" key="2">
    <source>
        <dbReference type="ARBA" id="ARBA00023015"/>
    </source>
</evidence>
<organism evidence="6 7">
    <name type="scientific">Trichoderma cornu-damae</name>
    <dbReference type="NCBI Taxonomy" id="654480"/>
    <lineage>
        <taxon>Eukaryota</taxon>
        <taxon>Fungi</taxon>
        <taxon>Dikarya</taxon>
        <taxon>Ascomycota</taxon>
        <taxon>Pezizomycotina</taxon>
        <taxon>Sordariomycetes</taxon>
        <taxon>Hypocreomycetidae</taxon>
        <taxon>Hypocreales</taxon>
        <taxon>Hypocreaceae</taxon>
        <taxon>Trichoderma</taxon>
    </lineage>
</organism>
<dbReference type="CDD" id="cd12148">
    <property type="entry name" value="fungal_TF_MHR"/>
    <property type="match status" value="1"/>
</dbReference>
<evidence type="ECO:0000256" key="4">
    <source>
        <dbReference type="ARBA" id="ARBA00023163"/>
    </source>
</evidence>
<dbReference type="GO" id="GO:0005634">
    <property type="term" value="C:nucleus"/>
    <property type="evidence" value="ECO:0007669"/>
    <property type="project" value="UniProtKB-SubCell"/>
</dbReference>
<dbReference type="AlphaFoldDB" id="A0A9P8QEL2"/>
<gene>
    <name evidence="6" type="ORF">Trco_007687</name>
</gene>
<dbReference type="GO" id="GO:0003677">
    <property type="term" value="F:DNA binding"/>
    <property type="evidence" value="ECO:0007669"/>
    <property type="project" value="UniProtKB-KW"/>
</dbReference>
<keyword evidence="5" id="KW-0539">Nucleus</keyword>
<reference evidence="6" key="1">
    <citation type="submission" date="2021-08" db="EMBL/GenBank/DDBJ databases">
        <title>Chromosome-Level Trichoderma cornu-damae using Hi-C Data.</title>
        <authorList>
            <person name="Kim C.S."/>
        </authorList>
    </citation>
    <scope>NUCLEOTIDE SEQUENCE</scope>
    <source>
        <strain evidence="6">KA19-0412C</strain>
    </source>
</reference>